<organism evidence="2">
    <name type="scientific">Anguilla anguilla</name>
    <name type="common">European freshwater eel</name>
    <name type="synonym">Muraena anguilla</name>
    <dbReference type="NCBI Taxonomy" id="7936"/>
    <lineage>
        <taxon>Eukaryota</taxon>
        <taxon>Metazoa</taxon>
        <taxon>Chordata</taxon>
        <taxon>Craniata</taxon>
        <taxon>Vertebrata</taxon>
        <taxon>Euteleostomi</taxon>
        <taxon>Actinopterygii</taxon>
        <taxon>Neopterygii</taxon>
        <taxon>Teleostei</taxon>
        <taxon>Anguilliformes</taxon>
        <taxon>Anguillidae</taxon>
        <taxon>Anguilla</taxon>
    </lineage>
</organism>
<feature type="transmembrane region" description="Helical" evidence="1">
    <location>
        <begin position="46"/>
        <end position="68"/>
    </location>
</feature>
<sequence length="88" mass="10204">MCWHTVSREKKRKKMAPRVTTGYQESFFLFAAMWKRYNVTKCFASVVHWLGMVVVLFTGCLSVLKACMTSPFSRKGKKGHISVVFFLF</sequence>
<keyword evidence="1" id="KW-0472">Membrane</keyword>
<reference evidence="2" key="2">
    <citation type="journal article" date="2015" name="Fish Shellfish Immunol.">
        <title>Early steps in the European eel (Anguilla anguilla)-Vibrio vulnificus interaction in the gills: Role of the RtxA13 toxin.</title>
        <authorList>
            <person name="Callol A."/>
            <person name="Pajuelo D."/>
            <person name="Ebbesson L."/>
            <person name="Teles M."/>
            <person name="MacKenzie S."/>
            <person name="Amaro C."/>
        </authorList>
    </citation>
    <scope>NUCLEOTIDE SEQUENCE</scope>
</reference>
<keyword evidence="1" id="KW-1133">Transmembrane helix</keyword>
<keyword evidence="1" id="KW-0812">Transmembrane</keyword>
<accession>A0A0E9WC39</accession>
<protein>
    <submittedName>
        <fullName evidence="2">Uncharacterized protein</fullName>
    </submittedName>
</protein>
<reference evidence="2" key="1">
    <citation type="submission" date="2014-11" db="EMBL/GenBank/DDBJ databases">
        <authorList>
            <person name="Amaro Gonzalez C."/>
        </authorList>
    </citation>
    <scope>NUCLEOTIDE SEQUENCE</scope>
</reference>
<proteinExistence type="predicted"/>
<dbReference type="EMBL" id="GBXM01021432">
    <property type="protein sequence ID" value="JAH87145.1"/>
    <property type="molecule type" value="Transcribed_RNA"/>
</dbReference>
<name>A0A0E9WC39_ANGAN</name>
<dbReference type="AlphaFoldDB" id="A0A0E9WC39"/>
<evidence type="ECO:0000256" key="1">
    <source>
        <dbReference type="SAM" id="Phobius"/>
    </source>
</evidence>
<evidence type="ECO:0000313" key="2">
    <source>
        <dbReference type="EMBL" id="JAH87145.1"/>
    </source>
</evidence>